<gene>
    <name evidence="5" type="ORF">BP422_12120</name>
</gene>
<evidence type="ECO:0000313" key="6">
    <source>
        <dbReference type="Proteomes" id="UP000197781"/>
    </source>
</evidence>
<dbReference type="InterPro" id="IPR012337">
    <property type="entry name" value="RNaseH-like_sf"/>
</dbReference>
<dbReference type="Gene3D" id="1.10.150.20">
    <property type="entry name" value="5' to 3' exonuclease, C-terminal subdomain"/>
    <property type="match status" value="1"/>
</dbReference>
<dbReference type="SUPFAM" id="SSF56672">
    <property type="entry name" value="DNA/RNA polymerases"/>
    <property type="match status" value="1"/>
</dbReference>
<evidence type="ECO:0000256" key="2">
    <source>
        <dbReference type="ARBA" id="ARBA00022705"/>
    </source>
</evidence>
<keyword evidence="2" id="KW-0235">DNA replication</keyword>
<dbReference type="InterPro" id="IPR002298">
    <property type="entry name" value="DNA_polymerase_A"/>
</dbReference>
<evidence type="ECO:0000256" key="1">
    <source>
        <dbReference type="ARBA" id="ARBA00012417"/>
    </source>
</evidence>
<evidence type="ECO:0000259" key="4">
    <source>
        <dbReference type="SMART" id="SM00482"/>
    </source>
</evidence>
<proteinExistence type="predicted"/>
<accession>A0A220MGS5</accession>
<dbReference type="SMART" id="SM00482">
    <property type="entry name" value="POLAc"/>
    <property type="match status" value="1"/>
</dbReference>
<dbReference type="PANTHER" id="PTHR10133:SF27">
    <property type="entry name" value="DNA POLYMERASE NU"/>
    <property type="match status" value="1"/>
</dbReference>
<name>A0A220MGS5_9BACL</name>
<protein>
    <recommendedName>
        <fullName evidence="1">DNA-directed DNA polymerase</fullName>
        <ecNumber evidence="1">2.7.7.7</ecNumber>
    </recommendedName>
</protein>
<dbReference type="SUPFAM" id="SSF53098">
    <property type="entry name" value="Ribonuclease H-like"/>
    <property type="match status" value="1"/>
</dbReference>
<dbReference type="RefSeq" id="WP_088908008.1">
    <property type="nucleotide sequence ID" value="NZ_CP018145.1"/>
</dbReference>
<dbReference type="Proteomes" id="UP000197781">
    <property type="component" value="Chromosome"/>
</dbReference>
<dbReference type="GO" id="GO:0003677">
    <property type="term" value="F:DNA binding"/>
    <property type="evidence" value="ECO:0007669"/>
    <property type="project" value="InterPro"/>
</dbReference>
<comment type="catalytic activity">
    <reaction evidence="3">
        <text>DNA(n) + a 2'-deoxyribonucleoside 5'-triphosphate = DNA(n+1) + diphosphate</text>
        <dbReference type="Rhea" id="RHEA:22508"/>
        <dbReference type="Rhea" id="RHEA-COMP:17339"/>
        <dbReference type="Rhea" id="RHEA-COMP:17340"/>
        <dbReference type="ChEBI" id="CHEBI:33019"/>
        <dbReference type="ChEBI" id="CHEBI:61560"/>
        <dbReference type="ChEBI" id="CHEBI:173112"/>
        <dbReference type="EC" id="2.7.7.7"/>
    </reaction>
</comment>
<reference evidence="5 6" key="1">
    <citation type="submission" date="2016-11" db="EMBL/GenBank/DDBJ databases">
        <authorList>
            <person name="Jaros S."/>
            <person name="Januszkiewicz K."/>
            <person name="Wedrychowicz H."/>
        </authorList>
    </citation>
    <scope>NUCLEOTIDE SEQUENCE [LARGE SCALE GENOMIC DNA]</scope>
    <source>
        <strain evidence="5 6">NF2</strain>
    </source>
</reference>
<dbReference type="GO" id="GO:0006261">
    <property type="term" value="P:DNA-templated DNA replication"/>
    <property type="evidence" value="ECO:0007669"/>
    <property type="project" value="InterPro"/>
</dbReference>
<sequence length="652" mass="73797">MTVLQIDLETFSSVDLKKSGVYRYVEAPDFEILLFGYAYGDGPVTVIDLTAFEDVPDEVLHDLTNPNVIKTAFNAGFERTCITKQFGIACDPRQWRCTSVHALTLGLPSDLDGVASVLKLDAKKDAKGKALIKYFSVPCKESKANGQRTRNYPYHDPEKWQQYIEYNRQDVIVEREVRRKLERFPVPTHEWQLWALDQEINDRGTRLDRELVQQAISCDEQYEARLLDEARELTGLENPNSLAQVKEWLADRGLETPDGLAKEYIPVLLDAAPDDETRRMLELRQEMSKTSVDKYHAMQRSICSDDRARGLLQFCGANRTWRWAGRLIQVQNLPQNKIEDLALARDILLSGDFDLLEMLFGAPPFVLSQLIRTAFIPSEGSRFIVSDFAAIEARVIAWLADEHWVLDVFKGHGKIYEATAANMFGVPLETIVKGHENYRYRAPGKVAVLACGFQGGPGAMENMDKKKEIDPDDYPRLVKQWRKANPNIVKLWYAAEDAAVTAVREKTTVKLAHGVQYRYEAGMLFADLPSGRSLAYVNPRIKPDPKFNKDGLVFDGMDQVKKKWMSHRTYGGRLVENLVQAIARDCLAESLMRLDNEGYKIVMHVHDEVVLDVPVGTGSVEHVTAVMGKSIKWAPGLPLSAAGFECDFYQKD</sequence>
<dbReference type="KEGG" id="bfm:BP422_12120"/>
<dbReference type="Gene3D" id="3.30.70.370">
    <property type="match status" value="1"/>
</dbReference>
<dbReference type="EC" id="2.7.7.7" evidence="1"/>
<evidence type="ECO:0000313" key="5">
    <source>
        <dbReference type="EMBL" id="ASJ54228.1"/>
    </source>
</evidence>
<dbReference type="PANTHER" id="PTHR10133">
    <property type="entry name" value="DNA POLYMERASE I"/>
    <property type="match status" value="1"/>
</dbReference>
<feature type="domain" description="DNA-directed DNA polymerase family A palm" evidence="4">
    <location>
        <begin position="368"/>
        <end position="617"/>
    </location>
</feature>
<dbReference type="CDD" id="cd08642">
    <property type="entry name" value="DNA_pol_A_pol_I_A"/>
    <property type="match status" value="1"/>
</dbReference>
<dbReference type="GO" id="GO:0006302">
    <property type="term" value="P:double-strand break repair"/>
    <property type="evidence" value="ECO:0007669"/>
    <property type="project" value="TreeGrafter"/>
</dbReference>
<evidence type="ECO:0000256" key="3">
    <source>
        <dbReference type="ARBA" id="ARBA00049244"/>
    </source>
</evidence>
<dbReference type="InterPro" id="IPR043502">
    <property type="entry name" value="DNA/RNA_pol_sf"/>
</dbReference>
<dbReference type="Pfam" id="PF00476">
    <property type="entry name" value="DNA_pol_A"/>
    <property type="match status" value="1"/>
</dbReference>
<dbReference type="EMBL" id="CP018145">
    <property type="protein sequence ID" value="ASJ54228.1"/>
    <property type="molecule type" value="Genomic_DNA"/>
</dbReference>
<dbReference type="AlphaFoldDB" id="A0A220MGS5"/>
<dbReference type="InterPro" id="IPR001098">
    <property type="entry name" value="DNA-dir_DNA_pol_A_palm_dom"/>
</dbReference>
<dbReference type="GO" id="GO:0003887">
    <property type="term" value="F:DNA-directed DNA polymerase activity"/>
    <property type="evidence" value="ECO:0007669"/>
    <property type="project" value="UniProtKB-EC"/>
</dbReference>
<organism evidence="5 6">
    <name type="scientific">Brevibacillus formosus</name>
    <dbReference type="NCBI Taxonomy" id="54913"/>
    <lineage>
        <taxon>Bacteria</taxon>
        <taxon>Bacillati</taxon>
        <taxon>Bacillota</taxon>
        <taxon>Bacilli</taxon>
        <taxon>Bacillales</taxon>
        <taxon>Paenibacillaceae</taxon>
        <taxon>Brevibacillus</taxon>
    </lineage>
</organism>